<dbReference type="EMBL" id="BABT02000220">
    <property type="protein sequence ID" value="GAA99578.1"/>
    <property type="molecule type" value="Genomic_DNA"/>
</dbReference>
<feature type="transmembrane region" description="Helical" evidence="6">
    <location>
        <begin position="290"/>
        <end position="311"/>
    </location>
</feature>
<dbReference type="STRING" id="764103.G7E8W0"/>
<evidence type="ECO:0000256" key="5">
    <source>
        <dbReference type="SAM" id="MobiDB-lite"/>
    </source>
</evidence>
<keyword evidence="2 6" id="KW-0812">Transmembrane</keyword>
<reference evidence="7 8" key="1">
    <citation type="journal article" date="2011" name="J. Gen. Appl. Microbiol.">
        <title>Draft genome sequencing of the enigmatic basidiomycete Mixia osmundae.</title>
        <authorList>
            <person name="Nishida H."/>
            <person name="Nagatsuka Y."/>
            <person name="Sugiyama J."/>
        </authorList>
    </citation>
    <scope>NUCLEOTIDE SEQUENCE [LARGE SCALE GENOMIC DNA]</scope>
    <source>
        <strain evidence="8">CBS 9802 / IAM 14324 / JCM 22182 / KY 12970</strain>
    </source>
</reference>
<reference evidence="7 8" key="2">
    <citation type="journal article" date="2012" name="Open Biol.">
        <title>Characteristics of nucleosomes and linker DNA regions on the genome of the basidiomycete Mixia osmundae revealed by mono- and dinucleosome mapping.</title>
        <authorList>
            <person name="Nishida H."/>
            <person name="Kondo S."/>
            <person name="Matsumoto T."/>
            <person name="Suzuki Y."/>
            <person name="Yoshikawa H."/>
            <person name="Taylor T.D."/>
            <person name="Sugiyama J."/>
        </authorList>
    </citation>
    <scope>NUCLEOTIDE SEQUENCE [LARGE SCALE GENOMIC DNA]</scope>
    <source>
        <strain evidence="8">CBS 9802 / IAM 14324 / JCM 22182 / KY 12970</strain>
    </source>
</reference>
<accession>G7E8W0</accession>
<evidence type="ECO:0000256" key="1">
    <source>
        <dbReference type="ARBA" id="ARBA00004141"/>
    </source>
</evidence>
<feature type="transmembrane region" description="Helical" evidence="6">
    <location>
        <begin position="459"/>
        <end position="477"/>
    </location>
</feature>
<proteinExistence type="predicted"/>
<comment type="subcellular location">
    <subcellularLocation>
        <location evidence="1">Membrane</location>
        <topology evidence="1">Multi-pass membrane protein</topology>
    </subcellularLocation>
</comment>
<dbReference type="GO" id="GO:0000139">
    <property type="term" value="C:Golgi membrane"/>
    <property type="evidence" value="ECO:0007669"/>
    <property type="project" value="InterPro"/>
</dbReference>
<feature type="transmembrane region" description="Helical" evidence="6">
    <location>
        <begin position="224"/>
        <end position="241"/>
    </location>
</feature>
<evidence type="ECO:0000313" key="7">
    <source>
        <dbReference type="EMBL" id="GAA99578.1"/>
    </source>
</evidence>
<evidence type="ECO:0000256" key="2">
    <source>
        <dbReference type="ARBA" id="ARBA00022692"/>
    </source>
</evidence>
<dbReference type="HOGENOM" id="CLU_024645_1_3_1"/>
<gene>
    <name evidence="7" type="primary">Mo06279</name>
    <name evidence="7" type="ORF">E5Q_06279</name>
</gene>
<dbReference type="Pfam" id="PF04142">
    <property type="entry name" value="Nuc_sug_transp"/>
    <property type="match status" value="2"/>
</dbReference>
<dbReference type="AlphaFoldDB" id="G7E8W0"/>
<evidence type="ECO:0000256" key="6">
    <source>
        <dbReference type="SAM" id="Phobius"/>
    </source>
</evidence>
<evidence type="ECO:0000313" key="8">
    <source>
        <dbReference type="Proteomes" id="UP000009131"/>
    </source>
</evidence>
<dbReference type="PIRSF" id="PIRSF005799">
    <property type="entry name" value="UDP-gal_transpt"/>
    <property type="match status" value="1"/>
</dbReference>
<keyword evidence="3 6" id="KW-1133">Transmembrane helix</keyword>
<dbReference type="PANTHER" id="PTHR10231">
    <property type="entry name" value="NUCLEOTIDE-SUGAR TRANSMEMBRANE TRANSPORTER"/>
    <property type="match status" value="1"/>
</dbReference>
<feature type="transmembrane region" description="Helical" evidence="6">
    <location>
        <begin position="406"/>
        <end position="428"/>
    </location>
</feature>
<sequence>MRATISAISIQKSVFQSASKKDKAKEHALASAPVRTRSNTHSTIGRLRRRRVSKARQRALTPLHTSSKQHPLPRRPMLPGQKSSPWGLSLLSLVLLAVQNTLLVLLIYTVRRKSRIEETPAFAPSASLLFSESVKFIICIVLALVQSRGLTPAFRSVRQHLEQSKLPKQMAIPAGIYLIQNLLLYVAMGNLDPVTFQVTYQLKLAATALFSILLLGRTFTKQQYLAMALLTCGILAVQLDLPKASPPAPVAVTRSTGAAITQMTRKVIRRLLTARTEGVHEAAITQPPNAWLGILATVTSAFTSGFAGVYFEKVLKREQTSMPDEDRGDQYSQVPIEDDSKDSSLNSTPLHEESNVPQSPKGVSILVMTNLILSFYTILALPFVIASTKGMSGLRPAQLTTGFGPLVWLIVLWQAMGGLLIAVVIKYADNVLKTFAITASIIASALIQIFAFGLRPGPVFAAGVLLSIASSWLYNVAL</sequence>
<feature type="transmembrane region" description="Helical" evidence="6">
    <location>
        <begin position="122"/>
        <end position="145"/>
    </location>
</feature>
<dbReference type="InterPro" id="IPR037185">
    <property type="entry name" value="EmrE-like"/>
</dbReference>
<keyword evidence="8" id="KW-1185">Reference proteome</keyword>
<dbReference type="InParanoid" id="G7E8W0"/>
<dbReference type="SUPFAM" id="SSF103481">
    <property type="entry name" value="Multidrug resistance efflux transporter EmrE"/>
    <property type="match status" value="1"/>
</dbReference>
<dbReference type="GO" id="GO:0015165">
    <property type="term" value="F:pyrimidine nucleotide-sugar transmembrane transporter activity"/>
    <property type="evidence" value="ECO:0007669"/>
    <property type="project" value="InterPro"/>
</dbReference>
<feature type="transmembrane region" description="Helical" evidence="6">
    <location>
        <begin position="363"/>
        <end position="386"/>
    </location>
</feature>
<feature type="region of interest" description="Disordered" evidence="5">
    <location>
        <begin position="321"/>
        <end position="358"/>
    </location>
</feature>
<name>G7E8W0_MIXOS</name>
<evidence type="ECO:0000256" key="3">
    <source>
        <dbReference type="ARBA" id="ARBA00022989"/>
    </source>
</evidence>
<evidence type="ECO:0008006" key="9">
    <source>
        <dbReference type="Google" id="ProtNLM"/>
    </source>
</evidence>
<feature type="compositionally biased region" description="Basic residues" evidence="5">
    <location>
        <begin position="46"/>
        <end position="57"/>
    </location>
</feature>
<feature type="transmembrane region" description="Helical" evidence="6">
    <location>
        <begin position="166"/>
        <end position="188"/>
    </location>
</feature>
<feature type="transmembrane region" description="Helical" evidence="6">
    <location>
        <begin position="86"/>
        <end position="110"/>
    </location>
</feature>
<feature type="region of interest" description="Disordered" evidence="5">
    <location>
        <begin position="26"/>
        <end position="78"/>
    </location>
</feature>
<dbReference type="OrthoDB" id="408493at2759"/>
<feature type="transmembrane region" description="Helical" evidence="6">
    <location>
        <begin position="435"/>
        <end position="453"/>
    </location>
</feature>
<protein>
    <recommendedName>
        <fullName evidence="9">UDP-galactose transporter</fullName>
    </recommendedName>
</protein>
<keyword evidence="4 6" id="KW-0472">Membrane</keyword>
<comment type="caution">
    <text evidence="7">The sequence shown here is derived from an EMBL/GenBank/DDBJ whole genome shotgun (WGS) entry which is preliminary data.</text>
</comment>
<organism evidence="7 8">
    <name type="scientific">Mixia osmundae (strain CBS 9802 / IAM 14324 / JCM 22182 / KY 12970)</name>
    <dbReference type="NCBI Taxonomy" id="764103"/>
    <lineage>
        <taxon>Eukaryota</taxon>
        <taxon>Fungi</taxon>
        <taxon>Dikarya</taxon>
        <taxon>Basidiomycota</taxon>
        <taxon>Pucciniomycotina</taxon>
        <taxon>Mixiomycetes</taxon>
        <taxon>Mixiales</taxon>
        <taxon>Mixiaceae</taxon>
        <taxon>Mixia</taxon>
    </lineage>
</organism>
<dbReference type="Proteomes" id="UP000009131">
    <property type="component" value="Unassembled WGS sequence"/>
</dbReference>
<evidence type="ECO:0000256" key="4">
    <source>
        <dbReference type="ARBA" id="ARBA00023136"/>
    </source>
</evidence>
<dbReference type="eggNOG" id="KOG2234">
    <property type="taxonomic scope" value="Eukaryota"/>
</dbReference>
<feature type="transmembrane region" description="Helical" evidence="6">
    <location>
        <begin position="200"/>
        <end position="217"/>
    </location>
</feature>
<dbReference type="InterPro" id="IPR007271">
    <property type="entry name" value="Nuc_sug_transpt"/>
</dbReference>
<dbReference type="NCBIfam" id="TIGR00803">
    <property type="entry name" value="nst"/>
    <property type="match status" value="1"/>
</dbReference>